<keyword evidence="3" id="KW-0731">Sigma factor</keyword>
<dbReference type="NCBIfam" id="TIGR02937">
    <property type="entry name" value="sigma70-ECF"/>
    <property type="match status" value="1"/>
</dbReference>
<dbReference type="SUPFAM" id="SSF88659">
    <property type="entry name" value="Sigma3 and sigma4 domains of RNA polymerase sigma factors"/>
    <property type="match status" value="1"/>
</dbReference>
<evidence type="ECO:0000256" key="1">
    <source>
        <dbReference type="ARBA" id="ARBA00010641"/>
    </source>
</evidence>
<evidence type="ECO:0000259" key="5">
    <source>
        <dbReference type="Pfam" id="PF04542"/>
    </source>
</evidence>
<dbReference type="GO" id="GO:0016987">
    <property type="term" value="F:sigma factor activity"/>
    <property type="evidence" value="ECO:0007669"/>
    <property type="project" value="UniProtKB-KW"/>
</dbReference>
<feature type="domain" description="RNA polymerase sigma-70 region 2" evidence="5">
    <location>
        <begin position="11"/>
        <end position="75"/>
    </location>
</feature>
<name>A0A4R1I1Y7_ANCAQ</name>
<evidence type="ECO:0000259" key="6">
    <source>
        <dbReference type="Pfam" id="PF08281"/>
    </source>
</evidence>
<keyword evidence="8" id="KW-1185">Reference proteome</keyword>
<dbReference type="Gene3D" id="1.10.10.10">
    <property type="entry name" value="Winged helix-like DNA-binding domain superfamily/Winged helix DNA-binding domain"/>
    <property type="match status" value="1"/>
</dbReference>
<reference evidence="7 8" key="1">
    <citation type="submission" date="2019-03" db="EMBL/GenBank/DDBJ databases">
        <title>Genomic Encyclopedia of Type Strains, Phase IV (KMG-IV): sequencing the most valuable type-strain genomes for metagenomic binning, comparative biology and taxonomic classification.</title>
        <authorList>
            <person name="Goeker M."/>
        </authorList>
    </citation>
    <scope>NUCLEOTIDE SEQUENCE [LARGE SCALE GENOMIC DNA]</scope>
    <source>
        <strain evidence="7 8">DSM 101</strain>
    </source>
</reference>
<dbReference type="InterPro" id="IPR014284">
    <property type="entry name" value="RNA_pol_sigma-70_dom"/>
</dbReference>
<dbReference type="InterPro" id="IPR013324">
    <property type="entry name" value="RNA_pol_sigma_r3/r4-like"/>
</dbReference>
<protein>
    <submittedName>
        <fullName evidence="7">RNA polymerase sigma-70 factor (ECF subfamily)</fullName>
    </submittedName>
</protein>
<dbReference type="InterPro" id="IPR013325">
    <property type="entry name" value="RNA_pol_sigma_r2"/>
</dbReference>
<dbReference type="AlphaFoldDB" id="A0A4R1I1Y7"/>
<dbReference type="Pfam" id="PF08281">
    <property type="entry name" value="Sigma70_r4_2"/>
    <property type="match status" value="1"/>
</dbReference>
<feature type="domain" description="RNA polymerase sigma factor 70 region 4 type 2" evidence="6">
    <location>
        <begin position="112"/>
        <end position="159"/>
    </location>
</feature>
<dbReference type="InterPro" id="IPR036388">
    <property type="entry name" value="WH-like_DNA-bd_sf"/>
</dbReference>
<dbReference type="Proteomes" id="UP000295030">
    <property type="component" value="Unassembled WGS sequence"/>
</dbReference>
<dbReference type="InterPro" id="IPR013249">
    <property type="entry name" value="RNA_pol_sigma70_r4_t2"/>
</dbReference>
<dbReference type="Gene3D" id="1.10.1740.10">
    <property type="match status" value="1"/>
</dbReference>
<evidence type="ECO:0000313" key="8">
    <source>
        <dbReference type="Proteomes" id="UP000295030"/>
    </source>
</evidence>
<dbReference type="PANTHER" id="PTHR43133">
    <property type="entry name" value="RNA POLYMERASE ECF-TYPE SIGMA FACTO"/>
    <property type="match status" value="1"/>
</dbReference>
<dbReference type="InterPro" id="IPR039425">
    <property type="entry name" value="RNA_pol_sigma-70-like"/>
</dbReference>
<dbReference type="GO" id="GO:0006352">
    <property type="term" value="P:DNA-templated transcription initiation"/>
    <property type="evidence" value="ECO:0007669"/>
    <property type="project" value="InterPro"/>
</dbReference>
<comment type="similarity">
    <text evidence="1">Belongs to the sigma-70 factor family. ECF subfamily.</text>
</comment>
<dbReference type="RefSeq" id="WP_131836392.1">
    <property type="nucleotide sequence ID" value="NZ_SMFY01000002.1"/>
</dbReference>
<dbReference type="OrthoDB" id="9794372at2"/>
<evidence type="ECO:0000313" key="7">
    <source>
        <dbReference type="EMBL" id="TCK29217.1"/>
    </source>
</evidence>
<dbReference type="SUPFAM" id="SSF88946">
    <property type="entry name" value="Sigma2 domain of RNA polymerase sigma factors"/>
    <property type="match status" value="1"/>
</dbReference>
<gene>
    <name evidence="7" type="ORF">EV667_3240</name>
</gene>
<evidence type="ECO:0000256" key="2">
    <source>
        <dbReference type="ARBA" id="ARBA00023015"/>
    </source>
</evidence>
<keyword evidence="2" id="KW-0805">Transcription regulation</keyword>
<dbReference type="PANTHER" id="PTHR43133:SF63">
    <property type="entry name" value="RNA POLYMERASE SIGMA FACTOR FECI-RELATED"/>
    <property type="match status" value="1"/>
</dbReference>
<dbReference type="GO" id="GO:0003677">
    <property type="term" value="F:DNA binding"/>
    <property type="evidence" value="ECO:0007669"/>
    <property type="project" value="InterPro"/>
</dbReference>
<dbReference type="InterPro" id="IPR007627">
    <property type="entry name" value="RNA_pol_sigma70_r2"/>
</dbReference>
<accession>A0A4R1I1Y7</accession>
<evidence type="ECO:0000256" key="3">
    <source>
        <dbReference type="ARBA" id="ARBA00023082"/>
    </source>
</evidence>
<dbReference type="EMBL" id="SMFY01000002">
    <property type="protein sequence ID" value="TCK29217.1"/>
    <property type="molecule type" value="Genomic_DNA"/>
</dbReference>
<dbReference type="Pfam" id="PF04542">
    <property type="entry name" value="Sigma70_r2"/>
    <property type="match status" value="1"/>
</dbReference>
<evidence type="ECO:0000256" key="4">
    <source>
        <dbReference type="ARBA" id="ARBA00023163"/>
    </source>
</evidence>
<comment type="caution">
    <text evidence="7">The sequence shown here is derived from an EMBL/GenBank/DDBJ whole genome shotgun (WGS) entry which is preliminary data.</text>
</comment>
<proteinExistence type="inferred from homology"/>
<sequence>MRSKDRLRALFVSERSSVLGFFRRATGSAAIAEDLTQETFLRLAAIDVAALANPSAYLRRISSNLIADVNRSHVRRRLAEAEINDLLDVPDPGADPEALLIARDSVDRVLIALAELPQRRRDISLASRLENVPHRELAERYGISTRTVDIEIRKALETCAQCLLD</sequence>
<organism evidence="7 8">
    <name type="scientific">Ancylobacter aquaticus</name>
    <dbReference type="NCBI Taxonomy" id="100"/>
    <lineage>
        <taxon>Bacteria</taxon>
        <taxon>Pseudomonadati</taxon>
        <taxon>Pseudomonadota</taxon>
        <taxon>Alphaproteobacteria</taxon>
        <taxon>Hyphomicrobiales</taxon>
        <taxon>Xanthobacteraceae</taxon>
        <taxon>Ancylobacter</taxon>
    </lineage>
</organism>
<keyword evidence="4" id="KW-0804">Transcription</keyword>